<evidence type="ECO:0000259" key="6">
    <source>
        <dbReference type="PROSITE" id="PS51352"/>
    </source>
</evidence>
<feature type="signal peptide" evidence="5">
    <location>
        <begin position="1"/>
        <end position="19"/>
    </location>
</feature>
<evidence type="ECO:0000256" key="2">
    <source>
        <dbReference type="ARBA" id="ARBA00022559"/>
    </source>
</evidence>
<dbReference type="EMBL" id="CP149822">
    <property type="protein sequence ID" value="WZN42343.1"/>
    <property type="molecule type" value="Genomic_DNA"/>
</dbReference>
<dbReference type="SUPFAM" id="SSF52833">
    <property type="entry name" value="Thioredoxin-like"/>
    <property type="match status" value="1"/>
</dbReference>
<keyword evidence="8" id="KW-1185">Reference proteome</keyword>
<evidence type="ECO:0000256" key="5">
    <source>
        <dbReference type="SAM" id="SignalP"/>
    </source>
</evidence>
<dbReference type="PROSITE" id="PS00194">
    <property type="entry name" value="THIOREDOXIN_1"/>
    <property type="match status" value="1"/>
</dbReference>
<dbReference type="PROSITE" id="PS51352">
    <property type="entry name" value="THIOREDOXIN_2"/>
    <property type="match status" value="1"/>
</dbReference>
<reference evidence="8" key="1">
    <citation type="submission" date="2024-03" db="EMBL/GenBank/DDBJ databases">
        <title>Chitinophaga horti sp. nov., isolated from garden soil.</title>
        <authorList>
            <person name="Lee D.S."/>
            <person name="Han D.M."/>
            <person name="Baek J.H."/>
            <person name="Choi D.G."/>
            <person name="Jeon J.H."/>
            <person name="Jeon C.O."/>
        </authorList>
    </citation>
    <scope>NUCLEOTIDE SEQUENCE [LARGE SCALE GENOMIC DNA]</scope>
    <source>
        <strain evidence="8">GPA1</strain>
    </source>
</reference>
<feature type="chain" id="PRO_5045349273" evidence="5">
    <location>
        <begin position="20"/>
        <end position="399"/>
    </location>
</feature>
<evidence type="ECO:0000256" key="1">
    <source>
        <dbReference type="ARBA" id="ARBA00006926"/>
    </source>
</evidence>
<dbReference type="InterPro" id="IPR036249">
    <property type="entry name" value="Thioredoxin-like_sf"/>
</dbReference>
<evidence type="ECO:0000256" key="4">
    <source>
        <dbReference type="ARBA" id="ARBA00023284"/>
    </source>
</evidence>
<dbReference type="InterPro" id="IPR000866">
    <property type="entry name" value="AhpC/TSA"/>
</dbReference>
<dbReference type="InterPro" id="IPR025380">
    <property type="entry name" value="DUF4369"/>
</dbReference>
<keyword evidence="2" id="KW-0575">Peroxidase</keyword>
<keyword evidence="3" id="KW-0560">Oxidoreductase</keyword>
<dbReference type="InterPro" id="IPR013766">
    <property type="entry name" value="Thioredoxin_domain"/>
</dbReference>
<dbReference type="InterPro" id="IPR050553">
    <property type="entry name" value="Thioredoxin_ResA/DsbE_sf"/>
</dbReference>
<accession>A0ABZ2YRD9</accession>
<dbReference type="RefSeq" id="WP_341837177.1">
    <property type="nucleotide sequence ID" value="NZ_CP149822.1"/>
</dbReference>
<dbReference type="Pfam" id="PF14289">
    <property type="entry name" value="DUF4369"/>
    <property type="match status" value="1"/>
</dbReference>
<organism evidence="7 8">
    <name type="scientific">Chitinophaga pollutisoli</name>
    <dbReference type="NCBI Taxonomy" id="3133966"/>
    <lineage>
        <taxon>Bacteria</taxon>
        <taxon>Pseudomonadati</taxon>
        <taxon>Bacteroidota</taxon>
        <taxon>Chitinophagia</taxon>
        <taxon>Chitinophagales</taxon>
        <taxon>Chitinophagaceae</taxon>
        <taxon>Chitinophaga</taxon>
    </lineage>
</organism>
<dbReference type="InterPro" id="IPR017937">
    <property type="entry name" value="Thioredoxin_CS"/>
</dbReference>
<dbReference type="PANTHER" id="PTHR42852:SF13">
    <property type="entry name" value="PROTEIN DIPZ"/>
    <property type="match status" value="1"/>
</dbReference>
<dbReference type="Pfam" id="PF00578">
    <property type="entry name" value="AhpC-TSA"/>
    <property type="match status" value="1"/>
</dbReference>
<name>A0ABZ2YRD9_9BACT</name>
<keyword evidence="5" id="KW-0732">Signal</keyword>
<comment type="similarity">
    <text evidence="1">Belongs to the glutathione peroxidase family.</text>
</comment>
<protein>
    <submittedName>
        <fullName evidence="7">TlpA disulfide reductase family protein</fullName>
    </submittedName>
</protein>
<sequence length="399" mass="43951">MKHIPMLIASSLLIANAQAQSFTLSGTVEGQSTGYAWLSYPAGKGYKTDSAQVHNGRFTFKGELPGPSMSSLALERPDPMSYENKAASLFLEPGNMTVSVKKGAVKDAILKGSQAQADMDILEAARKPVMKNLMPLSDEYNRLNKEYIEARRAKKDSVTLAGMIGKLDAVKEKMEPYYEQMDAVDKAFIEKHPASFATAYLLRFRISNMKLAEAEAAYKRMPPAVQQSAFGVEIKKEIDGLRGGSPGSVAHVFSKTDINGQPLSLADFKGKYVLIDFWASWCGPCRKGNPHLKEVYAKYKDKGFEIIGISDDDGNHEAWKKAVAQDGIEIWKHVLRGLDMKKRQNNEPNPEDISDYYGIHSLPTKILIGPDGVIVGRYGGGGENDEAMDKKLAEVFGKM</sequence>
<dbReference type="Gene3D" id="3.40.30.10">
    <property type="entry name" value="Glutaredoxin"/>
    <property type="match status" value="1"/>
</dbReference>
<proteinExistence type="inferred from homology"/>
<feature type="domain" description="Thioredoxin" evidence="6">
    <location>
        <begin position="244"/>
        <end position="397"/>
    </location>
</feature>
<dbReference type="InterPro" id="IPR000889">
    <property type="entry name" value="Glutathione_peroxidase"/>
</dbReference>
<dbReference type="PANTHER" id="PTHR42852">
    <property type="entry name" value="THIOL:DISULFIDE INTERCHANGE PROTEIN DSBE"/>
    <property type="match status" value="1"/>
</dbReference>
<evidence type="ECO:0000256" key="3">
    <source>
        <dbReference type="ARBA" id="ARBA00023002"/>
    </source>
</evidence>
<evidence type="ECO:0000313" key="7">
    <source>
        <dbReference type="EMBL" id="WZN42343.1"/>
    </source>
</evidence>
<dbReference type="CDD" id="cd02966">
    <property type="entry name" value="TlpA_like_family"/>
    <property type="match status" value="1"/>
</dbReference>
<evidence type="ECO:0000313" key="8">
    <source>
        <dbReference type="Proteomes" id="UP001485459"/>
    </source>
</evidence>
<gene>
    <name evidence="7" type="ORF">WJU16_04765</name>
</gene>
<dbReference type="PROSITE" id="PS51355">
    <property type="entry name" value="GLUTATHIONE_PEROXID_3"/>
    <property type="match status" value="1"/>
</dbReference>
<dbReference type="Proteomes" id="UP001485459">
    <property type="component" value="Chromosome"/>
</dbReference>
<keyword evidence="4" id="KW-0676">Redox-active center</keyword>